<name>S4PNJ9_9NEOP</name>
<dbReference type="EMBL" id="GAIX01002945">
    <property type="protein sequence ID" value="JAA89615.1"/>
    <property type="molecule type" value="Transcribed_RNA"/>
</dbReference>
<keyword evidence="1" id="KW-0472">Membrane</keyword>
<evidence type="ECO:0000313" key="2">
    <source>
        <dbReference type="EMBL" id="JAA89615.1"/>
    </source>
</evidence>
<reference evidence="2" key="1">
    <citation type="journal article" date="2013" name="BMC Genomics">
        <title>Unscrambling butterfly oogenesis.</title>
        <authorList>
            <person name="Carter J.M."/>
            <person name="Baker S.C."/>
            <person name="Pink R."/>
            <person name="Carter D.R."/>
            <person name="Collins A."/>
            <person name="Tomlin J."/>
            <person name="Gibbs M."/>
            <person name="Breuker C.J."/>
        </authorList>
    </citation>
    <scope>NUCLEOTIDE SEQUENCE</scope>
    <source>
        <tissue evidence="2">Ovary</tissue>
    </source>
</reference>
<sequence>MFLFFCFSFNFFNSLLPIRRRFADFDFAFLIAFFLRSFLFFRASSSFSDTEEDIVDEERFRLRDFVFSFSIFCFLLLSSSSISDS</sequence>
<feature type="transmembrane region" description="Helical" evidence="1">
    <location>
        <begin position="65"/>
        <end position="82"/>
    </location>
</feature>
<reference evidence="2" key="2">
    <citation type="submission" date="2013-05" db="EMBL/GenBank/DDBJ databases">
        <authorList>
            <person name="Carter J.-M."/>
            <person name="Baker S.C."/>
            <person name="Pink R."/>
            <person name="Carter D.R.F."/>
            <person name="Collins A."/>
            <person name="Tomlin J."/>
            <person name="Gibbs M."/>
            <person name="Breuker C.J."/>
        </authorList>
    </citation>
    <scope>NUCLEOTIDE SEQUENCE</scope>
    <source>
        <tissue evidence="2">Ovary</tissue>
    </source>
</reference>
<dbReference type="AlphaFoldDB" id="S4PNJ9"/>
<feature type="transmembrane region" description="Helical" evidence="1">
    <location>
        <begin position="27"/>
        <end position="44"/>
    </location>
</feature>
<accession>S4PNJ9</accession>
<keyword evidence="1" id="KW-0812">Transmembrane</keyword>
<proteinExistence type="predicted"/>
<keyword evidence="1" id="KW-1133">Transmembrane helix</keyword>
<protein>
    <submittedName>
        <fullName evidence="2">Uncharacterized protein</fullName>
    </submittedName>
</protein>
<evidence type="ECO:0000256" key="1">
    <source>
        <dbReference type="SAM" id="Phobius"/>
    </source>
</evidence>
<organism evidence="2">
    <name type="scientific">Pararge aegeria</name>
    <name type="common">speckled wood butterfly</name>
    <dbReference type="NCBI Taxonomy" id="116150"/>
    <lineage>
        <taxon>Eukaryota</taxon>
        <taxon>Metazoa</taxon>
        <taxon>Ecdysozoa</taxon>
        <taxon>Arthropoda</taxon>
        <taxon>Hexapoda</taxon>
        <taxon>Insecta</taxon>
        <taxon>Pterygota</taxon>
        <taxon>Neoptera</taxon>
        <taxon>Endopterygota</taxon>
        <taxon>Lepidoptera</taxon>
        <taxon>Glossata</taxon>
        <taxon>Ditrysia</taxon>
        <taxon>Papilionoidea</taxon>
        <taxon>Nymphalidae</taxon>
        <taxon>Satyrinae</taxon>
        <taxon>Satyrini</taxon>
        <taxon>Parargina</taxon>
        <taxon>Pararge</taxon>
    </lineage>
</organism>